<feature type="domain" description="XdhC Rossmann" evidence="2">
    <location>
        <begin position="182"/>
        <end position="323"/>
    </location>
</feature>
<evidence type="ECO:0000259" key="2">
    <source>
        <dbReference type="Pfam" id="PF13478"/>
    </source>
</evidence>
<organism evidence="3 4">
    <name type="scientific">Devosia enhydra</name>
    <dbReference type="NCBI Taxonomy" id="665118"/>
    <lineage>
        <taxon>Bacteria</taxon>
        <taxon>Pseudomonadati</taxon>
        <taxon>Pseudomonadota</taxon>
        <taxon>Alphaproteobacteria</taxon>
        <taxon>Hyphomicrobiales</taxon>
        <taxon>Devosiaceae</taxon>
        <taxon>Devosia</taxon>
    </lineage>
</organism>
<dbReference type="PANTHER" id="PTHR30388">
    <property type="entry name" value="ALDEHYDE OXIDOREDUCTASE MOLYBDENUM COFACTOR ASSEMBLY PROTEIN"/>
    <property type="match status" value="1"/>
</dbReference>
<dbReference type="AlphaFoldDB" id="A0A1K2HTR0"/>
<evidence type="ECO:0000259" key="1">
    <source>
        <dbReference type="Pfam" id="PF02625"/>
    </source>
</evidence>
<accession>A0A1K2HTR0</accession>
<dbReference type="RefSeq" id="WP_072338733.1">
    <property type="nucleotide sequence ID" value="NZ_FPKU01000001.1"/>
</dbReference>
<dbReference type="InterPro" id="IPR052698">
    <property type="entry name" value="MoCofactor_Util/Proc"/>
</dbReference>
<dbReference type="Pfam" id="PF13478">
    <property type="entry name" value="XdhC_C"/>
    <property type="match status" value="1"/>
</dbReference>
<dbReference type="InterPro" id="IPR027051">
    <property type="entry name" value="XdhC_Rossmann_dom"/>
</dbReference>
<gene>
    <name evidence="3" type="ORF">SAMN02983003_0402</name>
</gene>
<dbReference type="OrthoDB" id="9815497at2"/>
<dbReference type="Proteomes" id="UP000183447">
    <property type="component" value="Unassembled WGS sequence"/>
</dbReference>
<proteinExistence type="predicted"/>
<dbReference type="PANTHER" id="PTHR30388:SF4">
    <property type="entry name" value="MOLYBDENUM COFACTOR INSERTION CHAPERONE PAOD"/>
    <property type="match status" value="1"/>
</dbReference>
<evidence type="ECO:0000313" key="3">
    <source>
        <dbReference type="EMBL" id="SFZ81260.1"/>
    </source>
</evidence>
<keyword evidence="4" id="KW-1185">Reference proteome</keyword>
<dbReference type="STRING" id="665118.SAMN02983003_0402"/>
<dbReference type="Pfam" id="PF02625">
    <property type="entry name" value="XdhC_CoxI"/>
    <property type="match status" value="1"/>
</dbReference>
<dbReference type="InterPro" id="IPR003777">
    <property type="entry name" value="XdhC_CoxI"/>
</dbReference>
<dbReference type="Gene3D" id="3.40.50.720">
    <property type="entry name" value="NAD(P)-binding Rossmann-like Domain"/>
    <property type="match status" value="1"/>
</dbReference>
<dbReference type="EMBL" id="FPKU01000001">
    <property type="protein sequence ID" value="SFZ81260.1"/>
    <property type="molecule type" value="Genomic_DNA"/>
</dbReference>
<feature type="domain" description="XdhC- CoxI" evidence="1">
    <location>
        <begin position="35"/>
        <end position="100"/>
    </location>
</feature>
<sequence>MLASHTAPDIRRPLDAGLDGDDPAAAFALLESGRQRGLAGVLITIVGVDGGAPRALGSHMAVLEDGSFVGYISGGCVEASVAAEALTVFAGGKDAVLRFGRNSPFMDIRLPCGGGIDLHMHVRPDPQMVSGALEAIARRESFAIDFVPKASRATLVRGTDPGGPSDWRDGAFRRRYLPRTRLALVGRGLEFEAMMRVGRAAGLDVVAFTPDEHGLAVAQSLRVPVTQLVSLGHVPPLPVDRWTAVVFLFHDHDWEGALLGQALATDAFFVGALGSTRTQARRREHLAHAGLTEAQIARVRGPIGLFGPTRDSVSLTLSVLGEIASERIAAEAA</sequence>
<reference evidence="3 4" key="1">
    <citation type="submission" date="2016-11" db="EMBL/GenBank/DDBJ databases">
        <authorList>
            <person name="Jaros S."/>
            <person name="Januszkiewicz K."/>
            <person name="Wedrychowicz H."/>
        </authorList>
    </citation>
    <scope>NUCLEOTIDE SEQUENCE [LARGE SCALE GENOMIC DNA]</scope>
    <source>
        <strain evidence="3 4">ATCC 23634</strain>
    </source>
</reference>
<name>A0A1K2HTR0_9HYPH</name>
<evidence type="ECO:0000313" key="4">
    <source>
        <dbReference type="Proteomes" id="UP000183447"/>
    </source>
</evidence>
<protein>
    <submittedName>
        <fullName evidence="3">Xanthine dehydrogenase accessory factor</fullName>
    </submittedName>
</protein>